<proteinExistence type="inferred from homology"/>
<name>A0AAW0G3Q6_9APHY</name>
<protein>
    <recommendedName>
        <fullName evidence="3">NmrA-like domain-containing protein</fullName>
    </recommendedName>
</protein>
<dbReference type="Pfam" id="PF05368">
    <property type="entry name" value="NmrA"/>
    <property type="match status" value="1"/>
</dbReference>
<feature type="domain" description="NmrA-like" evidence="3">
    <location>
        <begin position="2"/>
        <end position="110"/>
    </location>
</feature>
<reference evidence="4 5" key="1">
    <citation type="submission" date="2022-09" db="EMBL/GenBank/DDBJ databases">
        <authorList>
            <person name="Palmer J.M."/>
        </authorList>
    </citation>
    <scope>NUCLEOTIDE SEQUENCE [LARGE SCALE GENOMIC DNA]</scope>
    <source>
        <strain evidence="4 5">DSM 7382</strain>
    </source>
</reference>
<sequence>MSRKILIVGATGNQGRALITSLQSPTPEFEILALTRNASSPSAAALKAYPNVRIVEGDLDKPETIKKVFEDEGGKGSVWGVFVVLAFPGMKANPEPEEKQGVMLADVALEYQGLSLCLLVCRTRW</sequence>
<evidence type="ECO:0000313" key="5">
    <source>
        <dbReference type="Proteomes" id="UP001385951"/>
    </source>
</evidence>
<dbReference type="GO" id="GO:0005634">
    <property type="term" value="C:nucleus"/>
    <property type="evidence" value="ECO:0007669"/>
    <property type="project" value="TreeGrafter"/>
</dbReference>
<dbReference type="InterPro" id="IPR008030">
    <property type="entry name" value="NmrA-like"/>
</dbReference>
<evidence type="ECO:0000259" key="3">
    <source>
        <dbReference type="Pfam" id="PF05368"/>
    </source>
</evidence>
<keyword evidence="5" id="KW-1185">Reference proteome</keyword>
<dbReference type="Gene3D" id="3.40.50.720">
    <property type="entry name" value="NAD(P)-binding Rossmann-like Domain"/>
    <property type="match status" value="1"/>
</dbReference>
<evidence type="ECO:0000256" key="1">
    <source>
        <dbReference type="ARBA" id="ARBA00006328"/>
    </source>
</evidence>
<dbReference type="PANTHER" id="PTHR42748">
    <property type="entry name" value="NITROGEN METABOLITE REPRESSION PROTEIN NMRA FAMILY MEMBER"/>
    <property type="match status" value="1"/>
</dbReference>
<dbReference type="PANTHER" id="PTHR42748:SF7">
    <property type="entry name" value="NMRA LIKE REDOX SENSOR 1-RELATED"/>
    <property type="match status" value="1"/>
</dbReference>
<comment type="similarity">
    <text evidence="1">Belongs to the NmrA-type oxidoreductase family.</text>
</comment>
<accession>A0AAW0G3Q6</accession>
<dbReference type="Proteomes" id="UP001385951">
    <property type="component" value="Unassembled WGS sequence"/>
</dbReference>
<organism evidence="4 5">
    <name type="scientific">Cerrena zonata</name>
    <dbReference type="NCBI Taxonomy" id="2478898"/>
    <lineage>
        <taxon>Eukaryota</taxon>
        <taxon>Fungi</taxon>
        <taxon>Dikarya</taxon>
        <taxon>Basidiomycota</taxon>
        <taxon>Agaricomycotina</taxon>
        <taxon>Agaricomycetes</taxon>
        <taxon>Polyporales</taxon>
        <taxon>Cerrenaceae</taxon>
        <taxon>Cerrena</taxon>
    </lineage>
</organism>
<evidence type="ECO:0000313" key="4">
    <source>
        <dbReference type="EMBL" id="KAK7685954.1"/>
    </source>
</evidence>
<dbReference type="InterPro" id="IPR036291">
    <property type="entry name" value="NAD(P)-bd_dom_sf"/>
</dbReference>
<keyword evidence="2" id="KW-0521">NADP</keyword>
<dbReference type="InterPro" id="IPR051164">
    <property type="entry name" value="NmrA-like_oxidored"/>
</dbReference>
<evidence type="ECO:0000256" key="2">
    <source>
        <dbReference type="ARBA" id="ARBA00022857"/>
    </source>
</evidence>
<gene>
    <name evidence="4" type="ORF">QCA50_010764</name>
</gene>
<dbReference type="EMBL" id="JASBNA010000018">
    <property type="protein sequence ID" value="KAK7685954.1"/>
    <property type="molecule type" value="Genomic_DNA"/>
</dbReference>
<comment type="caution">
    <text evidence="4">The sequence shown here is derived from an EMBL/GenBank/DDBJ whole genome shotgun (WGS) entry which is preliminary data.</text>
</comment>
<dbReference type="AlphaFoldDB" id="A0AAW0G3Q6"/>
<dbReference type="SUPFAM" id="SSF51735">
    <property type="entry name" value="NAD(P)-binding Rossmann-fold domains"/>
    <property type="match status" value="1"/>
</dbReference>